<keyword evidence="2" id="KW-0418">Kinase</keyword>
<dbReference type="SMART" id="SM00046">
    <property type="entry name" value="DAGKc"/>
    <property type="match status" value="1"/>
</dbReference>
<proteinExistence type="predicted"/>
<dbReference type="Pfam" id="PF00781">
    <property type="entry name" value="DAGK_cat"/>
    <property type="match status" value="2"/>
</dbReference>
<dbReference type="AlphaFoldDB" id="K1RBP0"/>
<accession>K1RBP0</accession>
<dbReference type="HOGENOM" id="CLU_369730_0_0_1"/>
<dbReference type="InterPro" id="IPR001206">
    <property type="entry name" value="Diacylglycerol_kinase_cat_dom"/>
</dbReference>
<dbReference type="EMBL" id="JH817887">
    <property type="protein sequence ID" value="EKC41049.1"/>
    <property type="molecule type" value="Genomic_DNA"/>
</dbReference>
<dbReference type="GO" id="GO:0016020">
    <property type="term" value="C:membrane"/>
    <property type="evidence" value="ECO:0007669"/>
    <property type="project" value="GOC"/>
</dbReference>
<dbReference type="GO" id="GO:0001729">
    <property type="term" value="F:ceramide kinase activity"/>
    <property type="evidence" value="ECO:0007669"/>
    <property type="project" value="TreeGrafter"/>
</dbReference>
<dbReference type="InParanoid" id="K1RBP0"/>
<evidence type="ECO:0000259" key="1">
    <source>
        <dbReference type="PROSITE" id="PS50146"/>
    </source>
</evidence>
<dbReference type="InterPro" id="IPR017438">
    <property type="entry name" value="ATP-NAD_kinase_N"/>
</dbReference>
<dbReference type="InterPro" id="IPR050187">
    <property type="entry name" value="Lipid_Phosphate_FormReg"/>
</dbReference>
<dbReference type="Gene3D" id="3.40.50.10330">
    <property type="entry name" value="Probable inorganic polyphosphate/atp-NAD kinase, domain 1"/>
    <property type="match status" value="2"/>
</dbReference>
<gene>
    <name evidence="2" type="ORF">CGI_10024889</name>
</gene>
<name>K1RBP0_MAGGI</name>
<evidence type="ECO:0000313" key="2">
    <source>
        <dbReference type="EMBL" id="EKC41049.1"/>
    </source>
</evidence>
<protein>
    <submittedName>
        <fullName evidence="2">Ceramide kinase</fullName>
    </submittedName>
</protein>
<reference evidence="2" key="1">
    <citation type="journal article" date="2012" name="Nature">
        <title>The oyster genome reveals stress adaptation and complexity of shell formation.</title>
        <authorList>
            <person name="Zhang G."/>
            <person name="Fang X."/>
            <person name="Guo X."/>
            <person name="Li L."/>
            <person name="Luo R."/>
            <person name="Xu F."/>
            <person name="Yang P."/>
            <person name="Zhang L."/>
            <person name="Wang X."/>
            <person name="Qi H."/>
            <person name="Xiong Z."/>
            <person name="Que H."/>
            <person name="Xie Y."/>
            <person name="Holland P.W."/>
            <person name="Paps J."/>
            <person name="Zhu Y."/>
            <person name="Wu F."/>
            <person name="Chen Y."/>
            <person name="Wang J."/>
            <person name="Peng C."/>
            <person name="Meng J."/>
            <person name="Yang L."/>
            <person name="Liu J."/>
            <person name="Wen B."/>
            <person name="Zhang N."/>
            <person name="Huang Z."/>
            <person name="Zhu Q."/>
            <person name="Feng Y."/>
            <person name="Mount A."/>
            <person name="Hedgecock D."/>
            <person name="Xu Z."/>
            <person name="Liu Y."/>
            <person name="Domazet-Loso T."/>
            <person name="Du Y."/>
            <person name="Sun X."/>
            <person name="Zhang S."/>
            <person name="Liu B."/>
            <person name="Cheng P."/>
            <person name="Jiang X."/>
            <person name="Li J."/>
            <person name="Fan D."/>
            <person name="Wang W."/>
            <person name="Fu W."/>
            <person name="Wang T."/>
            <person name="Wang B."/>
            <person name="Zhang J."/>
            <person name="Peng Z."/>
            <person name="Li Y."/>
            <person name="Li N."/>
            <person name="Wang J."/>
            <person name="Chen M."/>
            <person name="He Y."/>
            <person name="Tan F."/>
            <person name="Song X."/>
            <person name="Zheng Q."/>
            <person name="Huang R."/>
            <person name="Yang H."/>
            <person name="Du X."/>
            <person name="Chen L."/>
            <person name="Yang M."/>
            <person name="Gaffney P.M."/>
            <person name="Wang S."/>
            <person name="Luo L."/>
            <person name="She Z."/>
            <person name="Ming Y."/>
            <person name="Huang W."/>
            <person name="Zhang S."/>
            <person name="Huang B."/>
            <person name="Zhang Y."/>
            <person name="Qu T."/>
            <person name="Ni P."/>
            <person name="Miao G."/>
            <person name="Wang J."/>
            <person name="Wang Q."/>
            <person name="Steinberg C.E."/>
            <person name="Wang H."/>
            <person name="Li N."/>
            <person name="Qian L."/>
            <person name="Zhang G."/>
            <person name="Li Y."/>
            <person name="Yang H."/>
            <person name="Liu X."/>
            <person name="Wang J."/>
            <person name="Yin Y."/>
            <person name="Wang J."/>
        </authorList>
    </citation>
    <scope>NUCLEOTIDE SEQUENCE [LARGE SCALE GENOMIC DNA]</scope>
    <source>
        <strain evidence="2">05x7-T-G4-1.051#20</strain>
    </source>
</reference>
<dbReference type="PANTHER" id="PTHR12358:SF111">
    <property type="entry name" value="CERAMIDE KINASE, ISOFORM A"/>
    <property type="match status" value="1"/>
</dbReference>
<dbReference type="SUPFAM" id="SSF111331">
    <property type="entry name" value="NAD kinase/diacylglycerol kinase-like"/>
    <property type="match status" value="2"/>
</dbReference>
<sequence>MSRRRTIGTKLNQQRVSNDALTYSDVIGCHLTEEPAGLLSGLFWSSPNLVVRYISKGKNYKWTAETVQVTGSKEECEALQDKINEKLGQEKNRPKRLAVFINPVGGRRNALKTYSDAVHPLFRVANINCDVNVSERPKHLIDLVNSYDTSNVDGLVILGGDGSLLEVLNCLVIRAQKEVGLDYDQPTCKLKPLEVPIGIIPTGTGNGTAKCLYGNMDVVTAALHVITGKTNHHNIQAVYSGGRLVSFSTIFIAYGFFTDMMYEMERQTWLERTRNQTDDKDSMSEGKEIAELSSLMSLSSDFFNNASNSKVDLVDMSQKTRKSGIIGILCFPNMPILGGCPNQEEPVGFLSALLGSSPYLVVRYISKGKNYKWTAETLQVAGSKEECEALQNKINGILGQVSERPKHMIDLINCFDTASVDGLVIVGGDGSLLEVLNCLLARAQKEADLDYDQPTCKLKPLEVPIGIIPTGTGNGTARGLYGNMDVVTAVLHIIRGRTNYNNIQAVYSGGKMVSFSGVVIACGLFTDIIKSTSKTTDNDDSMEAQDLGAVLVVTSFQKDVIAPYTVTGYRVKILNGDKNLPQDAHVARMNNLLDVDGEMIDLVDGEYEVCMEPSFEKKQTVKGVGQFLQLVGDSYYERYKKYWSKINTCSNITSILPLTETFQCLGKMARNIFVTRPRDECQSEIVQLKTLEVVLSEGGDELARNMGELLQRAGDAMNEEYLSLSTSTSETNLNRLCFVLQCVKVLVHLSEFI</sequence>
<organism evidence="2">
    <name type="scientific">Magallana gigas</name>
    <name type="common">Pacific oyster</name>
    <name type="synonym">Crassostrea gigas</name>
    <dbReference type="NCBI Taxonomy" id="29159"/>
    <lineage>
        <taxon>Eukaryota</taxon>
        <taxon>Metazoa</taxon>
        <taxon>Spiralia</taxon>
        <taxon>Lophotrochozoa</taxon>
        <taxon>Mollusca</taxon>
        <taxon>Bivalvia</taxon>
        <taxon>Autobranchia</taxon>
        <taxon>Pteriomorphia</taxon>
        <taxon>Ostreida</taxon>
        <taxon>Ostreoidea</taxon>
        <taxon>Ostreidae</taxon>
        <taxon>Magallana</taxon>
    </lineage>
</organism>
<keyword evidence="2" id="KW-0808">Transferase</keyword>
<feature type="domain" description="DAGKc" evidence="1">
    <location>
        <begin position="401"/>
        <end position="512"/>
    </location>
</feature>
<dbReference type="PROSITE" id="PS50146">
    <property type="entry name" value="DAGK"/>
    <property type="match status" value="2"/>
</dbReference>
<dbReference type="GO" id="GO:0006672">
    <property type="term" value="P:ceramide metabolic process"/>
    <property type="evidence" value="ECO:0007669"/>
    <property type="project" value="TreeGrafter"/>
</dbReference>
<dbReference type="InterPro" id="IPR016064">
    <property type="entry name" value="NAD/diacylglycerol_kinase_sf"/>
</dbReference>
<dbReference type="PANTHER" id="PTHR12358">
    <property type="entry name" value="SPHINGOSINE KINASE"/>
    <property type="match status" value="1"/>
</dbReference>
<feature type="domain" description="DAGKc" evidence="1">
    <location>
        <begin position="92"/>
        <end position="242"/>
    </location>
</feature>